<keyword evidence="2" id="KW-1185">Reference proteome</keyword>
<dbReference type="Proteomes" id="UP001279734">
    <property type="component" value="Unassembled WGS sequence"/>
</dbReference>
<evidence type="ECO:0000313" key="2">
    <source>
        <dbReference type="Proteomes" id="UP001279734"/>
    </source>
</evidence>
<name>A0AAD3Y674_NEPGR</name>
<dbReference type="EMBL" id="BSYO01000034">
    <property type="protein sequence ID" value="GMH28231.1"/>
    <property type="molecule type" value="Genomic_DNA"/>
</dbReference>
<sequence>MLFSFLLLIEEECSEELLSCFLLPLLAAEGQADTSDGCVPISGVESNSQIGAALGLGLEALPQVDHSASTSDDSLPPLDFKACSPNALMPDSVHPSTSVLHEDCGPQLAEPPIDSEALSGQCSSLLNDADPQLPELDIVWPVIQDPIPSQLGLAISSSFSVDNGPHSCLLDTSGDLAVEALVAAMDVPHAGTAVECIDVENSTSIGCSLCCWYWLYAAGAKAADAARLIVMQYGMLNVGVLLWFTAECRN</sequence>
<organism evidence="1 2">
    <name type="scientific">Nepenthes gracilis</name>
    <name type="common">Slender pitcher plant</name>
    <dbReference type="NCBI Taxonomy" id="150966"/>
    <lineage>
        <taxon>Eukaryota</taxon>
        <taxon>Viridiplantae</taxon>
        <taxon>Streptophyta</taxon>
        <taxon>Embryophyta</taxon>
        <taxon>Tracheophyta</taxon>
        <taxon>Spermatophyta</taxon>
        <taxon>Magnoliopsida</taxon>
        <taxon>eudicotyledons</taxon>
        <taxon>Gunneridae</taxon>
        <taxon>Pentapetalae</taxon>
        <taxon>Caryophyllales</taxon>
        <taxon>Nepenthaceae</taxon>
        <taxon>Nepenthes</taxon>
    </lineage>
</organism>
<comment type="caution">
    <text evidence="1">The sequence shown here is derived from an EMBL/GenBank/DDBJ whole genome shotgun (WGS) entry which is preliminary data.</text>
</comment>
<protein>
    <submittedName>
        <fullName evidence="1">Uncharacterized protein</fullName>
    </submittedName>
</protein>
<gene>
    <name evidence="1" type="ORF">Nepgr_030074</name>
</gene>
<dbReference type="AlphaFoldDB" id="A0AAD3Y674"/>
<proteinExistence type="predicted"/>
<evidence type="ECO:0000313" key="1">
    <source>
        <dbReference type="EMBL" id="GMH28231.1"/>
    </source>
</evidence>
<reference evidence="1" key="1">
    <citation type="submission" date="2023-05" db="EMBL/GenBank/DDBJ databases">
        <title>Nepenthes gracilis genome sequencing.</title>
        <authorList>
            <person name="Fukushima K."/>
        </authorList>
    </citation>
    <scope>NUCLEOTIDE SEQUENCE</scope>
    <source>
        <strain evidence="1">SING2019-196</strain>
    </source>
</reference>
<accession>A0AAD3Y674</accession>